<dbReference type="AlphaFoldDB" id="A0A518FTH1"/>
<proteinExistence type="predicted"/>
<dbReference type="Proteomes" id="UP000320839">
    <property type="component" value="Chromosome"/>
</dbReference>
<gene>
    <name evidence="1" type="ORF">Pan153_43050</name>
</gene>
<dbReference type="Pfam" id="PF14284">
    <property type="entry name" value="PcfJ"/>
    <property type="match status" value="1"/>
</dbReference>
<evidence type="ECO:0000313" key="2">
    <source>
        <dbReference type="Proteomes" id="UP000320839"/>
    </source>
</evidence>
<reference evidence="1 2" key="1">
    <citation type="submission" date="2019-02" db="EMBL/GenBank/DDBJ databases">
        <title>Deep-cultivation of Planctomycetes and their phenomic and genomic characterization uncovers novel biology.</title>
        <authorList>
            <person name="Wiegand S."/>
            <person name="Jogler M."/>
            <person name="Boedeker C."/>
            <person name="Pinto D."/>
            <person name="Vollmers J."/>
            <person name="Rivas-Marin E."/>
            <person name="Kohn T."/>
            <person name="Peeters S.H."/>
            <person name="Heuer A."/>
            <person name="Rast P."/>
            <person name="Oberbeckmann S."/>
            <person name="Bunk B."/>
            <person name="Jeske O."/>
            <person name="Meyerdierks A."/>
            <person name="Storesund J.E."/>
            <person name="Kallscheuer N."/>
            <person name="Luecker S."/>
            <person name="Lage O.M."/>
            <person name="Pohl T."/>
            <person name="Merkel B.J."/>
            <person name="Hornburger P."/>
            <person name="Mueller R.-W."/>
            <person name="Bruemmer F."/>
            <person name="Labrenz M."/>
            <person name="Spormann A.M."/>
            <person name="Op den Camp H."/>
            <person name="Overmann J."/>
            <person name="Amann R."/>
            <person name="Jetten M.S.M."/>
            <person name="Mascher T."/>
            <person name="Medema M.H."/>
            <person name="Devos D.P."/>
            <person name="Kaster A.-K."/>
            <person name="Ovreas L."/>
            <person name="Rohde M."/>
            <person name="Galperin M.Y."/>
            <person name="Jogler C."/>
        </authorList>
    </citation>
    <scope>NUCLEOTIDE SEQUENCE [LARGE SCALE GENOMIC DNA]</scope>
    <source>
        <strain evidence="1 2">Pan153</strain>
    </source>
</reference>
<protein>
    <submittedName>
        <fullName evidence="1">Uncharacterized protein</fullName>
    </submittedName>
</protein>
<organism evidence="1 2">
    <name type="scientific">Gimesia panareensis</name>
    <dbReference type="NCBI Taxonomy" id="2527978"/>
    <lineage>
        <taxon>Bacteria</taxon>
        <taxon>Pseudomonadati</taxon>
        <taxon>Planctomycetota</taxon>
        <taxon>Planctomycetia</taxon>
        <taxon>Planctomycetales</taxon>
        <taxon>Planctomycetaceae</taxon>
        <taxon>Gimesia</taxon>
    </lineage>
</organism>
<dbReference type="RefSeq" id="WP_197994677.1">
    <property type="nucleotide sequence ID" value="NZ_CP036317.1"/>
</dbReference>
<sequence length="493" mass="58384">MNCQKKTSASQISDAELFNHFLSLDLETIDEYRQWCEENRFEQNLDKDHLQRRQEQLHHRQSVTSTRLHIDPLEKQELVDQLDAVCYEDLNGDTLVDPFHRQIWELYYYCLPVIDRTALIRRSFLELIIHLRFCKADFFDDAPAIAQLGTLPGNRYLEALVLIAAETDSWLRPIEDWRPRMSDPRRQFASLLRHLFVEYQMPFFFDSVWLMNCPWESSLWRKWYIYVGLGHNIRQCPLPISFTKKMAHHFMHAPPDLTMYQAIRWGEILGMGGDEDLAREIFATRLVEEFLNEDFWSSVLHWFIRHPRLDRVQVRPIIDYLYFQRFGMDLGNSVHSMPLEKYSMKGRTQRSLLRQVEEWHRGLAENDRIPFYEWEPSRIPGFEYRESAADGQTWRHWTIRELLTSHALVAEGREMKHCVATSAFSCARGSTSIWTMEVKSAEGVQKAVTIEVNCDRKLICQVRGLENRLPEKAELAILNRWAIKARLDLSETL</sequence>
<name>A0A518FTH1_9PLAN</name>
<dbReference type="InterPro" id="IPR025586">
    <property type="entry name" value="PcfJ"/>
</dbReference>
<evidence type="ECO:0000313" key="1">
    <source>
        <dbReference type="EMBL" id="QDV19639.1"/>
    </source>
</evidence>
<accession>A0A518FTH1</accession>
<dbReference type="EMBL" id="CP036317">
    <property type="protein sequence ID" value="QDV19639.1"/>
    <property type="molecule type" value="Genomic_DNA"/>
</dbReference>